<dbReference type="Proteomes" id="UP001166286">
    <property type="component" value="Unassembled WGS sequence"/>
</dbReference>
<feature type="compositionally biased region" description="Low complexity" evidence="5">
    <location>
        <begin position="883"/>
        <end position="906"/>
    </location>
</feature>
<evidence type="ECO:0000256" key="3">
    <source>
        <dbReference type="ARBA" id="ARBA00023006"/>
    </source>
</evidence>
<dbReference type="Pfam" id="PF10033">
    <property type="entry name" value="ATG13"/>
    <property type="match status" value="1"/>
</dbReference>
<dbReference type="InterPro" id="IPR036570">
    <property type="entry name" value="HORMA_dom_sf"/>
</dbReference>
<feature type="compositionally biased region" description="Low complexity" evidence="5">
    <location>
        <begin position="650"/>
        <end position="670"/>
    </location>
</feature>
<feature type="compositionally biased region" description="Polar residues" evidence="5">
    <location>
        <begin position="614"/>
        <end position="633"/>
    </location>
</feature>
<name>A0AA39R7L2_9LECA</name>
<dbReference type="AlphaFoldDB" id="A0AA39R7L2"/>
<organism evidence="7 8">
    <name type="scientific">Cladonia borealis</name>
    <dbReference type="NCBI Taxonomy" id="184061"/>
    <lineage>
        <taxon>Eukaryota</taxon>
        <taxon>Fungi</taxon>
        <taxon>Dikarya</taxon>
        <taxon>Ascomycota</taxon>
        <taxon>Pezizomycotina</taxon>
        <taxon>Lecanoromycetes</taxon>
        <taxon>OSLEUM clade</taxon>
        <taxon>Lecanoromycetidae</taxon>
        <taxon>Lecanorales</taxon>
        <taxon>Lecanorineae</taxon>
        <taxon>Cladoniaceae</taxon>
        <taxon>Cladonia</taxon>
    </lineage>
</organism>
<evidence type="ECO:0000256" key="5">
    <source>
        <dbReference type="SAM" id="MobiDB-lite"/>
    </source>
</evidence>
<evidence type="ECO:0000256" key="2">
    <source>
        <dbReference type="ARBA" id="ARBA00013801"/>
    </source>
</evidence>
<dbReference type="EMBL" id="JAFEKC020000004">
    <property type="protein sequence ID" value="KAK0515164.1"/>
    <property type="molecule type" value="Genomic_DNA"/>
</dbReference>
<protein>
    <recommendedName>
        <fullName evidence="2 4">Autophagy-related protein 13</fullName>
    </recommendedName>
</protein>
<dbReference type="InterPro" id="IPR040182">
    <property type="entry name" value="ATG13"/>
</dbReference>
<dbReference type="GO" id="GO:1990316">
    <property type="term" value="C:Atg1/ULK1 kinase complex"/>
    <property type="evidence" value="ECO:0007669"/>
    <property type="project" value="InterPro"/>
</dbReference>
<evidence type="ECO:0000313" key="7">
    <source>
        <dbReference type="EMBL" id="KAK0515164.1"/>
    </source>
</evidence>
<dbReference type="PANTHER" id="PTHR13430:SF4">
    <property type="entry name" value="AUTOPHAGY-RELATED PROTEIN 13"/>
    <property type="match status" value="1"/>
</dbReference>
<dbReference type="GO" id="GO:0034497">
    <property type="term" value="P:protein localization to phagophore assembly site"/>
    <property type="evidence" value="ECO:0007669"/>
    <property type="project" value="TreeGrafter"/>
</dbReference>
<comment type="caution">
    <text evidence="7">The sequence shown here is derived from an EMBL/GenBank/DDBJ whole genome shotgun (WGS) entry which is preliminary data.</text>
</comment>
<dbReference type="Gene3D" id="6.10.140.1900">
    <property type="match status" value="1"/>
</dbReference>
<feature type="region of interest" description="Disordered" evidence="5">
    <location>
        <begin position="611"/>
        <end position="968"/>
    </location>
</feature>
<dbReference type="Gene3D" id="3.30.900.10">
    <property type="entry name" value="HORMA domain"/>
    <property type="match status" value="1"/>
</dbReference>
<evidence type="ECO:0000256" key="1">
    <source>
        <dbReference type="ARBA" id="ARBA00005246"/>
    </source>
</evidence>
<comment type="similarity">
    <text evidence="1 4">Belongs to the ATG13 family. Fungi subfamily.</text>
</comment>
<feature type="compositionally biased region" description="Polar residues" evidence="5">
    <location>
        <begin position="466"/>
        <end position="476"/>
    </location>
</feature>
<dbReference type="GO" id="GO:0000407">
    <property type="term" value="C:phagophore assembly site"/>
    <property type="evidence" value="ECO:0007669"/>
    <property type="project" value="TreeGrafter"/>
</dbReference>
<dbReference type="PANTHER" id="PTHR13430">
    <property type="match status" value="1"/>
</dbReference>
<keyword evidence="8" id="KW-1185">Reference proteome</keyword>
<feature type="compositionally biased region" description="Polar residues" evidence="5">
    <location>
        <begin position="384"/>
        <end position="396"/>
    </location>
</feature>
<accession>A0AA39R7L2</accession>
<dbReference type="GO" id="GO:0000423">
    <property type="term" value="P:mitophagy"/>
    <property type="evidence" value="ECO:0007669"/>
    <property type="project" value="TreeGrafter"/>
</dbReference>
<feature type="compositionally biased region" description="Polar residues" evidence="5">
    <location>
        <begin position="727"/>
        <end position="739"/>
    </location>
</feature>
<feature type="domain" description="Autophagy-related protein 13 N-terminal" evidence="6">
    <location>
        <begin position="80"/>
        <end position="323"/>
    </location>
</feature>
<gene>
    <name evidence="7" type="ORF">JMJ35_002543</name>
</gene>
<proteinExistence type="inferred from homology"/>
<feature type="compositionally biased region" description="Low complexity" evidence="5">
    <location>
        <begin position="690"/>
        <end position="702"/>
    </location>
</feature>
<reference evidence="7" key="1">
    <citation type="submission" date="2023-03" db="EMBL/GenBank/DDBJ databases">
        <title>Complete genome of Cladonia borealis.</title>
        <authorList>
            <person name="Park H."/>
        </authorList>
    </citation>
    <scope>NUCLEOTIDE SEQUENCE</scope>
    <source>
        <strain evidence="7">ANT050790</strain>
    </source>
</reference>
<feature type="compositionally biased region" description="Polar residues" evidence="5">
    <location>
        <begin position="563"/>
        <end position="574"/>
    </location>
</feature>
<feature type="compositionally biased region" description="Polar residues" evidence="5">
    <location>
        <begin position="364"/>
        <end position="374"/>
    </location>
</feature>
<evidence type="ECO:0000256" key="4">
    <source>
        <dbReference type="RuleBase" id="RU361214"/>
    </source>
</evidence>
<dbReference type="GO" id="GO:0034727">
    <property type="term" value="P:piecemeal microautophagy of the nucleus"/>
    <property type="evidence" value="ECO:0007669"/>
    <property type="project" value="TreeGrafter"/>
</dbReference>
<feature type="compositionally biased region" description="Low complexity" evidence="5">
    <location>
        <begin position="9"/>
        <end position="26"/>
    </location>
</feature>
<sequence>MHQHPRPSPVSASPANSPRTNPTRTNNPREGETGGSRAGSDRSTLSEQANRAGEGSEGILRGEENTSDGKSSLFKLNQVVQNYFTKAALTILHARISLPPSYAKDSSTKRVNRWFNIEIDETDITRDDVRMWKSCDVVDRRPPPMIVETFLDTQDLTNNQSLVIVDDLGRRWDVEEALNKSPTVSIRGKCQPSRPEVVVERWVIQLGESSGEIPPPHKLRNILPHSYKDGIVFFRSLYAYLRLLPAWKFGKRWFKERSSPKTPKLKYRITAASQADEAHKRDSLSIPLFDSKDDVVETFDFEAVDCPAGPLSVRVTYRYHCDFRVDDSEAFLSSRFMGMDEDYFQPSLGRTQTEKQQGRGITARGTTEVGSLPSSRRGDPVPSDQGQAYGSMSTFHQVGPPAGTSPLSALRAARVAGSESPEDTMPKRAPPNTRSAQGSRSSLRSADGASGVGRRPSVSFMPFKSPSLSASPSQAEQMMASARGSLGKGSPLAALNEARNPSLSPYGSIPSRGSPIQGEQAVPSSMSGSPKPAPPTRISSSFGHRKSKLSTGGSSRTEDDTSSGKASINSSIAQPGSGVLAEVGGASSGSLQTDDDNISDFLKMLDQKKDLKSFRTSNDQAASEASTKRTSAALNKFQRMKDSNDALSNSMHSSLYLNRSSSSSSRQLSSVPPMVAGTSMSPASSPGKPISPHTPHTPTIPSRLSAESTIEYSQREQSQGSHRRLRPSTTDIEPESTNPRDPGTGAIDIPNSPRPFHPSYRRSSSAAHRPRTTAYYDDDLAPFSTRSASLGVEERPPPSLDALAGYQEGDAPEESAVAVPSVDNQESVFGPMFDASDRSTEQMDNENPTAFERREDAGSLRSRGVNWPRIGRASGRGPTPPHGSSSSLGDRGSGSGSSDQRGGRSSFTRPPSNFEDEEPLLFAMSDVTAAQQSRRSLEDGRGGFSGASHERGGDSGSSSRRGSRRGHY</sequence>
<evidence type="ECO:0000313" key="8">
    <source>
        <dbReference type="Proteomes" id="UP001166286"/>
    </source>
</evidence>
<dbReference type="InterPro" id="IPR018731">
    <property type="entry name" value="Atg13_N"/>
</dbReference>
<feature type="region of interest" description="Disordered" evidence="5">
    <location>
        <begin position="1"/>
        <end position="68"/>
    </location>
</feature>
<feature type="compositionally biased region" description="Polar residues" evidence="5">
    <location>
        <begin position="705"/>
        <end position="720"/>
    </location>
</feature>
<keyword evidence="3 4" id="KW-0072">Autophagy</keyword>
<feature type="compositionally biased region" description="Polar residues" evidence="5">
    <location>
        <begin position="432"/>
        <end position="444"/>
    </location>
</feature>
<evidence type="ECO:0000259" key="6">
    <source>
        <dbReference type="Pfam" id="PF10033"/>
    </source>
</evidence>
<feature type="region of interest" description="Disordered" evidence="5">
    <location>
        <begin position="349"/>
        <end position="596"/>
    </location>
</feature>
<dbReference type="GO" id="GO:0005829">
    <property type="term" value="C:cytosol"/>
    <property type="evidence" value="ECO:0007669"/>
    <property type="project" value="TreeGrafter"/>
</dbReference>